<proteinExistence type="predicted"/>
<comment type="caution">
    <text evidence="3">The sequence shown here is derived from an EMBL/GenBank/DDBJ whole genome shotgun (WGS) entry which is preliminary data.</text>
</comment>
<name>A0ABS8PGJ2_9PSEU</name>
<dbReference type="EMBL" id="JAJNDB010000007">
    <property type="protein sequence ID" value="MCD2197143.1"/>
    <property type="molecule type" value="Genomic_DNA"/>
</dbReference>
<evidence type="ECO:0000313" key="4">
    <source>
        <dbReference type="Proteomes" id="UP001199469"/>
    </source>
</evidence>
<keyword evidence="2" id="KW-0812">Transmembrane</keyword>
<feature type="transmembrane region" description="Helical" evidence="2">
    <location>
        <begin position="76"/>
        <end position="94"/>
    </location>
</feature>
<feature type="transmembrane region" description="Helical" evidence="2">
    <location>
        <begin position="49"/>
        <end position="70"/>
    </location>
</feature>
<dbReference type="Proteomes" id="UP001199469">
    <property type="component" value="Unassembled WGS sequence"/>
</dbReference>
<keyword evidence="4" id="KW-1185">Reference proteome</keyword>
<dbReference type="RefSeq" id="WP_230739019.1">
    <property type="nucleotide sequence ID" value="NZ_JAJNDB010000007.1"/>
</dbReference>
<organism evidence="3 4">
    <name type="scientific">Actinomycetospora endophytica</name>
    <dbReference type="NCBI Taxonomy" id="2291215"/>
    <lineage>
        <taxon>Bacteria</taxon>
        <taxon>Bacillati</taxon>
        <taxon>Actinomycetota</taxon>
        <taxon>Actinomycetes</taxon>
        <taxon>Pseudonocardiales</taxon>
        <taxon>Pseudonocardiaceae</taxon>
        <taxon>Actinomycetospora</taxon>
    </lineage>
</organism>
<gene>
    <name evidence="3" type="ORF">LQ327_27600</name>
</gene>
<reference evidence="3 4" key="1">
    <citation type="submission" date="2021-11" db="EMBL/GenBank/DDBJ databases">
        <title>Draft genome sequence of Actinomycetospora sp. SF1 isolated from the rhizosphere soil.</title>
        <authorList>
            <person name="Duangmal K."/>
            <person name="Chantavorakit T."/>
        </authorList>
    </citation>
    <scope>NUCLEOTIDE SEQUENCE [LARGE SCALE GENOMIC DNA]</scope>
    <source>
        <strain evidence="3 4">TBRC 5722</strain>
    </source>
</reference>
<accession>A0ABS8PGJ2</accession>
<keyword evidence="2" id="KW-0472">Membrane</keyword>
<evidence type="ECO:0000256" key="2">
    <source>
        <dbReference type="SAM" id="Phobius"/>
    </source>
</evidence>
<evidence type="ECO:0000256" key="1">
    <source>
        <dbReference type="SAM" id="MobiDB-lite"/>
    </source>
</evidence>
<sequence>MASSTSPARTDHGDVEHHGHEHRAVVVNGVSSDDEPSVEWGWHGHYPKVAHFAGFVVAAICLIMIHGNHVGKEEDIWLVVLAVAFFALSLGAIIRNRTSWRR</sequence>
<dbReference type="Pfam" id="PF10939">
    <property type="entry name" value="DUF2631"/>
    <property type="match status" value="1"/>
</dbReference>
<dbReference type="InterPro" id="IPR024341">
    <property type="entry name" value="DUF2631"/>
</dbReference>
<feature type="compositionally biased region" description="Basic and acidic residues" evidence="1">
    <location>
        <begin position="9"/>
        <end position="24"/>
    </location>
</feature>
<keyword evidence="2" id="KW-1133">Transmembrane helix</keyword>
<protein>
    <submittedName>
        <fullName evidence="3">DUF2631 domain-containing protein</fullName>
    </submittedName>
</protein>
<evidence type="ECO:0000313" key="3">
    <source>
        <dbReference type="EMBL" id="MCD2197143.1"/>
    </source>
</evidence>
<feature type="region of interest" description="Disordered" evidence="1">
    <location>
        <begin position="1"/>
        <end position="26"/>
    </location>
</feature>